<dbReference type="AlphaFoldDB" id="A0A402DNL7"/>
<name>A0A402DNL7_9CELL</name>
<dbReference type="PANTHER" id="PTHR43680">
    <property type="entry name" value="NITRATE REDUCTASE MOLYBDENUM COFACTOR ASSEMBLY CHAPERONE"/>
    <property type="match status" value="1"/>
</dbReference>
<keyword evidence="1" id="KW-0534">Nitrate assimilation</keyword>
<dbReference type="NCBIfam" id="TIGR00684">
    <property type="entry name" value="narJ"/>
    <property type="match status" value="1"/>
</dbReference>
<dbReference type="GO" id="GO:0016530">
    <property type="term" value="F:metallochaperone activity"/>
    <property type="evidence" value="ECO:0007669"/>
    <property type="project" value="TreeGrafter"/>
</dbReference>
<evidence type="ECO:0000256" key="1">
    <source>
        <dbReference type="ARBA" id="ARBA00023063"/>
    </source>
</evidence>
<dbReference type="EMBL" id="BIMR01000038">
    <property type="protein sequence ID" value="GCE75698.1"/>
    <property type="molecule type" value="Genomic_DNA"/>
</dbReference>
<dbReference type="Proteomes" id="UP000289954">
    <property type="component" value="Unassembled WGS sequence"/>
</dbReference>
<dbReference type="SUPFAM" id="SSF89155">
    <property type="entry name" value="TorD-like"/>
    <property type="match status" value="1"/>
</dbReference>
<reference evidence="2 3" key="1">
    <citation type="submission" date="2019-01" db="EMBL/GenBank/DDBJ databases">
        <title>Draft genome sequence of Cellulomonas takizawaensis strain TKZ-21.</title>
        <authorList>
            <person name="Yamamura H."/>
            <person name="Hayashi T."/>
            <person name="Hamada M."/>
            <person name="Serisawa Y."/>
            <person name="Matsuyama K."/>
            <person name="Nakagawa Y."/>
            <person name="Otoguro M."/>
            <person name="Yanagida F."/>
            <person name="Hayakawa M."/>
        </authorList>
    </citation>
    <scope>NUCLEOTIDE SEQUENCE [LARGE SCALE GENOMIC DNA]</scope>
    <source>
        <strain evidence="2 3">NBRC12680</strain>
    </source>
</reference>
<gene>
    <name evidence="2" type="ORF">CBZ_07540</name>
</gene>
<protein>
    <recommendedName>
        <fullName evidence="4">Nitrate reductase molybdenum cofactor assembly chaperone</fullName>
    </recommendedName>
</protein>
<dbReference type="PANTHER" id="PTHR43680:SF2">
    <property type="entry name" value="NITRATE REDUCTASE MOLYBDENUM COFACTOR ASSEMBLY CHAPERONE NARJ"/>
    <property type="match status" value="1"/>
</dbReference>
<dbReference type="Gene3D" id="1.10.3480.10">
    <property type="entry name" value="TorD-like"/>
    <property type="match status" value="1"/>
</dbReference>
<evidence type="ECO:0000313" key="3">
    <source>
        <dbReference type="Proteomes" id="UP000289954"/>
    </source>
</evidence>
<dbReference type="InterPro" id="IPR020945">
    <property type="entry name" value="DMSO/NO3_reduct_chaperone"/>
</dbReference>
<dbReference type="InterPro" id="IPR036411">
    <property type="entry name" value="TorD-like_sf"/>
</dbReference>
<dbReference type="OrthoDB" id="4307003at2"/>
<keyword evidence="3" id="KW-1185">Reference proteome</keyword>
<dbReference type="GO" id="GO:0051131">
    <property type="term" value="P:chaperone-mediated protein complex assembly"/>
    <property type="evidence" value="ECO:0007669"/>
    <property type="project" value="InterPro"/>
</dbReference>
<dbReference type="RefSeq" id="WP_130780287.1">
    <property type="nucleotide sequence ID" value="NZ_BIMR01000038.1"/>
</dbReference>
<dbReference type="Pfam" id="PF02613">
    <property type="entry name" value="Nitrate_red_del"/>
    <property type="match status" value="1"/>
</dbReference>
<comment type="caution">
    <text evidence="2">The sequence shown here is derived from an EMBL/GenBank/DDBJ whole genome shotgun (WGS) entry which is preliminary data.</text>
</comment>
<evidence type="ECO:0008006" key="4">
    <source>
        <dbReference type="Google" id="ProtNLM"/>
    </source>
</evidence>
<dbReference type="InterPro" id="IPR003765">
    <property type="entry name" value="NO3_reductase_chaperone_NarJ"/>
</dbReference>
<sequence length="225" mass="24016">MRRREAARLATARVVHQVASWCLAYPDDDLVDRLPLLVAAVDELPAGAARDGLRAFLDHAATTPLPDLQRAYVDAFDLSGRQTLYLSYWTDGDTRRRGEVLAAFKARYRASGMLVDTRGELPDHLPLVLEYAAVADPVDGAALLQEYRASLELVRLALVDATSPWTGVLTAVCATLPGESPRDRAAVHAMAQAGPPRESVGLDVADPRLLPLAAAPGAGATGGSR</sequence>
<evidence type="ECO:0000313" key="2">
    <source>
        <dbReference type="EMBL" id="GCE75698.1"/>
    </source>
</evidence>
<organism evidence="2 3">
    <name type="scientific">Cellulomonas biazotea</name>
    <dbReference type="NCBI Taxonomy" id="1709"/>
    <lineage>
        <taxon>Bacteria</taxon>
        <taxon>Bacillati</taxon>
        <taxon>Actinomycetota</taxon>
        <taxon>Actinomycetes</taxon>
        <taxon>Micrococcales</taxon>
        <taxon>Cellulomonadaceae</taxon>
        <taxon>Cellulomonas</taxon>
    </lineage>
</organism>
<dbReference type="GO" id="GO:0051082">
    <property type="term" value="F:unfolded protein binding"/>
    <property type="evidence" value="ECO:0007669"/>
    <property type="project" value="InterPro"/>
</dbReference>
<dbReference type="GO" id="GO:0042128">
    <property type="term" value="P:nitrate assimilation"/>
    <property type="evidence" value="ECO:0007669"/>
    <property type="project" value="UniProtKB-KW"/>
</dbReference>
<proteinExistence type="predicted"/>
<accession>A0A402DNL7</accession>